<gene>
    <name evidence="4" type="ORF">ENS29_06200</name>
</gene>
<dbReference type="InterPro" id="IPR011006">
    <property type="entry name" value="CheY-like_superfamily"/>
</dbReference>
<dbReference type="GO" id="GO:0000160">
    <property type="term" value="P:phosphorelay signal transduction system"/>
    <property type="evidence" value="ECO:0007669"/>
    <property type="project" value="InterPro"/>
</dbReference>
<evidence type="ECO:0000256" key="1">
    <source>
        <dbReference type="PROSITE-ProRule" id="PRU00169"/>
    </source>
</evidence>
<sequence>MNTGTSISTPAEHVREQKPLDILVVDDHPVTRTLLTMRLKKWGHRVTEAENGNAAWLILRSKPIQMVITDWMMPEFDGIELTRKIRTEIRSPYIYIIVVSALDSKPDVLKGLQAGIDDYLVKPIDFDHLQARIAIGKRILEVEKTLIEQYETIQHNYFQTIRMFTQLMEAFDEELGGHCRRVGKLAKTLGMMHPNVKPADWGTLETAGFLHDIGMIGLPKEIVHKRETEMTGDEKQLYRGHPIQGELILAEIETLKPISRLVRCHHEQINGKGFPDGLKGDEIPLLARIVGAASIYDSLQHKRKLSLEAIPEQLMLLKGYRIEPQLVEMLLEINRQQIIHEQNAFSIELSIEELKEGMVLADHIRRPNGALVLSKDTRLSAFTIATLKRFADIAAIENRISVYRTLP</sequence>
<dbReference type="EMBL" id="DSUH01000140">
    <property type="protein sequence ID" value="HGU32431.1"/>
    <property type="molecule type" value="Genomic_DNA"/>
</dbReference>
<keyword evidence="1" id="KW-0597">Phosphoprotein</keyword>
<dbReference type="SMART" id="SM00471">
    <property type="entry name" value="HDc"/>
    <property type="match status" value="1"/>
</dbReference>
<dbReference type="PANTHER" id="PTHR45228">
    <property type="entry name" value="CYCLIC DI-GMP PHOSPHODIESTERASE TM_0186-RELATED"/>
    <property type="match status" value="1"/>
</dbReference>
<dbReference type="CDD" id="cd17546">
    <property type="entry name" value="REC_hyHK_CKI1_RcsC-like"/>
    <property type="match status" value="1"/>
</dbReference>
<dbReference type="PANTHER" id="PTHR45228:SF4">
    <property type="entry name" value="LIPOPROTEIN"/>
    <property type="match status" value="1"/>
</dbReference>
<feature type="domain" description="Response regulatory" evidence="2">
    <location>
        <begin position="21"/>
        <end position="137"/>
    </location>
</feature>
<feature type="domain" description="HD-GYP" evidence="3">
    <location>
        <begin position="153"/>
        <end position="346"/>
    </location>
</feature>
<dbReference type="Gene3D" id="3.40.50.2300">
    <property type="match status" value="1"/>
</dbReference>
<proteinExistence type="predicted"/>
<protein>
    <submittedName>
        <fullName evidence="4">Response regulator</fullName>
    </submittedName>
</protein>
<dbReference type="PROSITE" id="PS50110">
    <property type="entry name" value="RESPONSE_REGULATORY"/>
    <property type="match status" value="1"/>
</dbReference>
<accession>A0A7C4RQM7</accession>
<dbReference type="SUPFAM" id="SSF109604">
    <property type="entry name" value="HD-domain/PDEase-like"/>
    <property type="match status" value="1"/>
</dbReference>
<dbReference type="SUPFAM" id="SSF52172">
    <property type="entry name" value="CheY-like"/>
    <property type="match status" value="1"/>
</dbReference>
<dbReference type="Pfam" id="PF00072">
    <property type="entry name" value="Response_reg"/>
    <property type="match status" value="1"/>
</dbReference>
<name>A0A7C4RQM7_9BACT</name>
<dbReference type="InterPro" id="IPR003607">
    <property type="entry name" value="HD/PDEase_dom"/>
</dbReference>
<dbReference type="InterPro" id="IPR001789">
    <property type="entry name" value="Sig_transdc_resp-reg_receiver"/>
</dbReference>
<evidence type="ECO:0000259" key="3">
    <source>
        <dbReference type="PROSITE" id="PS51832"/>
    </source>
</evidence>
<dbReference type="Pfam" id="PF13487">
    <property type="entry name" value="HD_5"/>
    <property type="match status" value="1"/>
</dbReference>
<dbReference type="CDD" id="cd00077">
    <property type="entry name" value="HDc"/>
    <property type="match status" value="1"/>
</dbReference>
<organism evidence="4">
    <name type="scientific">Desulfatirhabdium butyrativorans</name>
    <dbReference type="NCBI Taxonomy" id="340467"/>
    <lineage>
        <taxon>Bacteria</taxon>
        <taxon>Pseudomonadati</taxon>
        <taxon>Thermodesulfobacteriota</taxon>
        <taxon>Desulfobacteria</taxon>
        <taxon>Desulfobacterales</taxon>
        <taxon>Desulfatirhabdiaceae</taxon>
        <taxon>Desulfatirhabdium</taxon>
    </lineage>
</organism>
<dbReference type="InterPro" id="IPR052020">
    <property type="entry name" value="Cyclic_di-GMP/3'3'-cGAMP_PDE"/>
</dbReference>
<evidence type="ECO:0000259" key="2">
    <source>
        <dbReference type="PROSITE" id="PS50110"/>
    </source>
</evidence>
<feature type="modified residue" description="4-aspartylphosphate" evidence="1">
    <location>
        <position position="70"/>
    </location>
</feature>
<dbReference type="SMART" id="SM00448">
    <property type="entry name" value="REC"/>
    <property type="match status" value="1"/>
</dbReference>
<comment type="caution">
    <text evidence="4">The sequence shown here is derived from an EMBL/GenBank/DDBJ whole genome shotgun (WGS) entry which is preliminary data.</text>
</comment>
<reference evidence="4" key="1">
    <citation type="journal article" date="2020" name="mSystems">
        <title>Genome- and Community-Level Interaction Insights into Carbon Utilization and Element Cycling Functions of Hydrothermarchaeota in Hydrothermal Sediment.</title>
        <authorList>
            <person name="Zhou Z."/>
            <person name="Liu Y."/>
            <person name="Xu W."/>
            <person name="Pan J."/>
            <person name="Luo Z.H."/>
            <person name="Li M."/>
        </authorList>
    </citation>
    <scope>NUCLEOTIDE SEQUENCE [LARGE SCALE GENOMIC DNA]</scope>
    <source>
        <strain evidence="4">SpSt-477</strain>
    </source>
</reference>
<dbReference type="AlphaFoldDB" id="A0A7C4RQM7"/>
<dbReference type="InterPro" id="IPR037522">
    <property type="entry name" value="HD_GYP_dom"/>
</dbReference>
<evidence type="ECO:0000313" key="4">
    <source>
        <dbReference type="EMBL" id="HGU32431.1"/>
    </source>
</evidence>
<dbReference type="Gene3D" id="1.10.3210.10">
    <property type="entry name" value="Hypothetical protein af1432"/>
    <property type="match status" value="1"/>
</dbReference>
<dbReference type="PROSITE" id="PS51832">
    <property type="entry name" value="HD_GYP"/>
    <property type="match status" value="1"/>
</dbReference>